<dbReference type="Pfam" id="PF04074">
    <property type="entry name" value="DUF386"/>
    <property type="match status" value="1"/>
</dbReference>
<accession>A0ABV9T5Z4</accession>
<comment type="caution">
    <text evidence="1">The sequence shown here is derived from an EMBL/GenBank/DDBJ whole genome shotgun (WGS) entry which is preliminary data.</text>
</comment>
<proteinExistence type="predicted"/>
<dbReference type="NCBIfam" id="TIGR00022">
    <property type="entry name" value="YhcH/YjgK/YiaL family protein"/>
    <property type="match status" value="1"/>
</dbReference>
<dbReference type="InterPro" id="IPR037012">
    <property type="entry name" value="NanQ/TabA/YiaL_sf"/>
</dbReference>
<keyword evidence="2" id="KW-1185">Reference proteome</keyword>
<reference evidence="2" key="1">
    <citation type="journal article" date="2019" name="Int. J. Syst. Evol. Microbiol.">
        <title>The Global Catalogue of Microorganisms (GCM) 10K type strain sequencing project: providing services to taxonomists for standard genome sequencing and annotation.</title>
        <authorList>
            <consortium name="The Broad Institute Genomics Platform"/>
            <consortium name="The Broad Institute Genome Sequencing Center for Infectious Disease"/>
            <person name="Wu L."/>
            <person name="Ma J."/>
        </authorList>
    </citation>
    <scope>NUCLEOTIDE SEQUENCE [LARGE SCALE GENOMIC DNA]</scope>
    <source>
        <strain evidence="2">CGMCC 4.7466</strain>
    </source>
</reference>
<dbReference type="PANTHER" id="PTHR34986:SF1">
    <property type="entry name" value="PROTEIN YIAL"/>
    <property type="match status" value="1"/>
</dbReference>
<dbReference type="RefSeq" id="WP_377067792.1">
    <property type="nucleotide sequence ID" value="NZ_JBHSJJ010000016.1"/>
</dbReference>
<organism evidence="1 2">
    <name type="scientific">Negadavirga shengliensis</name>
    <dbReference type="NCBI Taxonomy" id="1389218"/>
    <lineage>
        <taxon>Bacteria</taxon>
        <taxon>Pseudomonadati</taxon>
        <taxon>Bacteroidota</taxon>
        <taxon>Cytophagia</taxon>
        <taxon>Cytophagales</taxon>
        <taxon>Cyclobacteriaceae</taxon>
        <taxon>Negadavirga</taxon>
    </lineage>
</organism>
<dbReference type="Gene3D" id="2.60.120.370">
    <property type="entry name" value="YhcH/YjgK/YiaL"/>
    <property type="match status" value="1"/>
</dbReference>
<evidence type="ECO:0000313" key="1">
    <source>
        <dbReference type="EMBL" id="MFC4874184.1"/>
    </source>
</evidence>
<protein>
    <submittedName>
        <fullName evidence="1">YhcH/YjgK/YiaL family protein</fullName>
    </submittedName>
</protein>
<dbReference type="InterPro" id="IPR004375">
    <property type="entry name" value="NanQ/TabA/YiaL"/>
</dbReference>
<dbReference type="SUPFAM" id="SSF51197">
    <property type="entry name" value="Clavaminate synthase-like"/>
    <property type="match status" value="1"/>
</dbReference>
<dbReference type="EMBL" id="JBHSJJ010000016">
    <property type="protein sequence ID" value="MFC4874184.1"/>
    <property type="molecule type" value="Genomic_DNA"/>
</dbReference>
<gene>
    <name evidence="1" type="ORF">ACFPFU_20940</name>
</gene>
<sequence>MVIDTLSNAGKYSCLHPLFGKAFEYIQSQDLETIAPGNYEIDGDSLKAAVFDKIGKTKAESLQKFECHNKYIDIQVCIRGNEQIGWKPRQTCHDLKVEYNPEKDVSFYNDEPDMYFQLTGQQFVIFFPEDVHAPMISEGEVKKLVIKVKV</sequence>
<evidence type="ECO:0000313" key="2">
    <source>
        <dbReference type="Proteomes" id="UP001595818"/>
    </source>
</evidence>
<name>A0ABV9T5Z4_9BACT</name>
<dbReference type="PANTHER" id="PTHR34986">
    <property type="entry name" value="EVOLVED BETA-GALACTOSIDASE SUBUNIT BETA"/>
    <property type="match status" value="1"/>
</dbReference>
<dbReference type="Proteomes" id="UP001595818">
    <property type="component" value="Unassembled WGS sequence"/>
</dbReference>